<feature type="transmembrane region" description="Helical" evidence="1">
    <location>
        <begin position="46"/>
        <end position="67"/>
    </location>
</feature>
<keyword evidence="1" id="KW-1133">Transmembrane helix</keyword>
<keyword evidence="1" id="KW-0472">Membrane</keyword>
<name>A0A841UCC6_9BACL</name>
<accession>A0A841UCC6</accession>
<dbReference type="Proteomes" id="UP000553776">
    <property type="component" value="Unassembled WGS sequence"/>
</dbReference>
<protein>
    <submittedName>
        <fullName evidence="2">Uncharacterized protein</fullName>
    </submittedName>
</protein>
<organism evidence="2 3">
    <name type="scientific">Cohnella xylanilytica</name>
    <dbReference type="NCBI Taxonomy" id="557555"/>
    <lineage>
        <taxon>Bacteria</taxon>
        <taxon>Bacillati</taxon>
        <taxon>Bacillota</taxon>
        <taxon>Bacilli</taxon>
        <taxon>Bacillales</taxon>
        <taxon>Paenibacillaceae</taxon>
        <taxon>Cohnella</taxon>
    </lineage>
</organism>
<sequence>MRSTLLRKIFSLGELRYGWLLAISVAVCVVAFYVDEQWNPREQLWLSLFYFASFLLAVLWGGANYVGHIRVNAMYRKQHDIAAYVNQLAISAEDKTELRNYLEDYAADLERQGRTKEEAKREAVSQFKVKEFLSMSKHTRPFESHGHHYLIGYAAIALAAAAAAALIEVLTDSFSLPGLIATTLLTVYGICFIGLFALYKLVDKFLYKKLQDYFS</sequence>
<dbReference type="EMBL" id="JACJVR010000130">
    <property type="protein sequence ID" value="MBB6695601.1"/>
    <property type="molecule type" value="Genomic_DNA"/>
</dbReference>
<keyword evidence="3" id="KW-1185">Reference proteome</keyword>
<comment type="caution">
    <text evidence="2">The sequence shown here is derived from an EMBL/GenBank/DDBJ whole genome shotgun (WGS) entry which is preliminary data.</text>
</comment>
<evidence type="ECO:0000313" key="2">
    <source>
        <dbReference type="EMBL" id="MBB6695601.1"/>
    </source>
</evidence>
<evidence type="ECO:0000313" key="3">
    <source>
        <dbReference type="Proteomes" id="UP000553776"/>
    </source>
</evidence>
<reference evidence="2 3" key="1">
    <citation type="submission" date="2020-08" db="EMBL/GenBank/DDBJ databases">
        <title>Cohnella phylogeny.</title>
        <authorList>
            <person name="Dunlap C."/>
        </authorList>
    </citation>
    <scope>NUCLEOTIDE SEQUENCE [LARGE SCALE GENOMIC DNA]</scope>
    <source>
        <strain evidence="2 3">DSM 25239</strain>
    </source>
</reference>
<proteinExistence type="predicted"/>
<dbReference type="RefSeq" id="WP_185139546.1">
    <property type="nucleotide sequence ID" value="NZ_JACJVR010000130.1"/>
</dbReference>
<evidence type="ECO:0000256" key="1">
    <source>
        <dbReference type="SAM" id="Phobius"/>
    </source>
</evidence>
<gene>
    <name evidence="2" type="ORF">H7B90_29840</name>
</gene>
<keyword evidence="1" id="KW-0812">Transmembrane</keyword>
<feature type="transmembrane region" description="Helical" evidence="1">
    <location>
        <begin position="150"/>
        <end position="170"/>
    </location>
</feature>
<feature type="transmembrane region" description="Helical" evidence="1">
    <location>
        <begin position="15"/>
        <end position="34"/>
    </location>
</feature>
<feature type="transmembrane region" description="Helical" evidence="1">
    <location>
        <begin position="176"/>
        <end position="199"/>
    </location>
</feature>
<dbReference type="AlphaFoldDB" id="A0A841UCC6"/>